<evidence type="ECO:0000256" key="1">
    <source>
        <dbReference type="ARBA" id="ARBA00004328"/>
    </source>
</evidence>
<feature type="compositionally biased region" description="Acidic residues" evidence="7">
    <location>
        <begin position="675"/>
        <end position="692"/>
    </location>
</feature>
<evidence type="ECO:0000256" key="5">
    <source>
        <dbReference type="ARBA" id="ARBA00022844"/>
    </source>
</evidence>
<keyword evidence="4 6" id="KW-0167">Capsid protein</keyword>
<reference evidence="8" key="1">
    <citation type="journal article" date="2006" name="J. Clin. Microbiol.">
        <title>Rapid increase in total torquetenovirus (TTV) plasma viremia load reveals an apparently transient superinfection by a TTV of a novel group 2 genotype.</title>
        <authorList>
            <person name="Maggi F."/>
            <person name="Andreoli E."/>
            <person name="Lanini L."/>
            <person name="Meschi S."/>
            <person name="Rocchi J."/>
            <person name="Fornai C."/>
            <person name="Vatteroni M.L."/>
            <person name="Pistello M."/>
            <person name="Bendinelli M."/>
        </authorList>
    </citation>
    <scope>NUCLEOTIDE SEQUENCE</scope>
    <source>
        <strain evidence="8">ViPi04</strain>
    </source>
</reference>
<dbReference type="Pfam" id="PF02956">
    <property type="entry name" value="TT_ORF1"/>
    <property type="match status" value="1"/>
</dbReference>
<sequence length="732" mass="86878">MAWRWWWRRRRPWRWRWRRRRRPARRRRRRRPARRARRPRVRRWRRRRVWAPRPYIRRRRRSFRRKKIKITQWNPAVTKKCTVTGYLPVIYCGTGDIGTTFQNFGSHMNEYKQYNAAGGGFSTMLFTMQNLYEEYQKHRCRWSKSNQDLDLCRYLDCKLTFYRSPNTDFIVGYNRKPPFIDTQITRCTLHPGMLIQERKKVIIPSFQTRPKGRIKRKIKVRPPTLFTDKWYFQRDLCKVPLVTVSASAASLRFPFGSPQTENYCIYFQVLDPWYHTRLSITGGKPAEYWTQLKAYLTQGWGRSTNNAGYQHGPLGTYFNTLKTSEHIRQPPADNYKQANKDTTYYGRVDSHWGDHVYQQTIIQAMEENQSNMYTKRALHTFLGSQYLNFKSGLFSSIFLDNARLSPDFKGMYQEVVYNPFNDRGVGNKVWVQWCTNEDTIFKDLPGRVPVVDLPLWCALMGYSDYCKKYFHDDGFLKEARITIISPYTNPPLINNKNTNEGFVPYSFYFGKGRMPDGNGYIPIDFRFNWYPCIFHQTNWINDMVQCGPFAYHGDEKNCSLTMKYKFKFLFGGNPISQQTIKDPCQQPDWQLPGSGRFPRDVQVSNPRLQTEGSTFHAWDFRRGFYGKRAIERLQGQQDDVTYIAGPPKRPRFEVPALAAEGSSNTRRSELPWQTSEEESSQEENSEETEEETSLSQQLKQQCIEQKLLKRTLHQLVKQLVKTQYHLHAPIIH</sequence>
<dbReference type="InterPro" id="IPR004219">
    <property type="entry name" value="TTvirus_Unk"/>
</dbReference>
<evidence type="ECO:0000256" key="4">
    <source>
        <dbReference type="ARBA" id="ARBA00022561"/>
    </source>
</evidence>
<feature type="region of interest" description="Disordered" evidence="7">
    <location>
        <begin position="655"/>
        <end position="693"/>
    </location>
</feature>
<keyword evidence="3 6" id="KW-1140">T=1 icosahedral capsid protein</keyword>
<organism evidence="8">
    <name type="scientific">Torque teno virus</name>
    <dbReference type="NCBI Taxonomy" id="68887"/>
    <lineage>
        <taxon>Viruses</taxon>
        <taxon>Monodnaviria</taxon>
        <taxon>Shotokuvirae</taxon>
        <taxon>Commensaviricota</taxon>
        <taxon>Cardeaviricetes</taxon>
        <taxon>Sanitavirales</taxon>
        <taxon>Anelloviridae</taxon>
    </lineage>
</organism>
<evidence type="ECO:0000256" key="2">
    <source>
        <dbReference type="ARBA" id="ARBA00006131"/>
    </source>
</evidence>
<evidence type="ECO:0000256" key="6">
    <source>
        <dbReference type="RuleBase" id="RU361230"/>
    </source>
</evidence>
<evidence type="ECO:0000313" key="8">
    <source>
        <dbReference type="EMBL" id="ABD61942.1"/>
    </source>
</evidence>
<comment type="subcellular location">
    <subcellularLocation>
        <location evidence="1 6">Virion</location>
    </subcellularLocation>
</comment>
<evidence type="ECO:0000256" key="7">
    <source>
        <dbReference type="SAM" id="MobiDB-lite"/>
    </source>
</evidence>
<comment type="similarity">
    <text evidence="2 6">Belongs to the anelloviridae capsid protein family.</text>
</comment>
<dbReference type="GO" id="GO:0039615">
    <property type="term" value="C:T=1 icosahedral viral capsid"/>
    <property type="evidence" value="ECO:0007669"/>
    <property type="project" value="UniProtKB-UniRule"/>
</dbReference>
<proteinExistence type="inferred from homology"/>
<comment type="function">
    <text evidence="6">Self-assembles to form an icosahedral capsid.</text>
</comment>
<accession>Q0ZLH9</accession>
<name>Q0ZLH9_9VIRU</name>
<keyword evidence="5 6" id="KW-0946">Virion</keyword>
<evidence type="ECO:0000256" key="3">
    <source>
        <dbReference type="ARBA" id="ARBA00022431"/>
    </source>
</evidence>
<dbReference type="EMBL" id="DQ361268">
    <property type="protein sequence ID" value="ABD61942.1"/>
    <property type="molecule type" value="Genomic_DNA"/>
</dbReference>
<protein>
    <recommendedName>
        <fullName evidence="6">Capsid protein</fullName>
    </recommendedName>
</protein>